<accession>A0AAN7BY84</accession>
<evidence type="ECO:0000313" key="2">
    <source>
        <dbReference type="EMBL" id="KAK4231760.1"/>
    </source>
</evidence>
<dbReference type="EMBL" id="MU865291">
    <property type="protein sequence ID" value="KAK4231760.1"/>
    <property type="molecule type" value="Genomic_DNA"/>
</dbReference>
<dbReference type="Proteomes" id="UP001301958">
    <property type="component" value="Unassembled WGS sequence"/>
</dbReference>
<feature type="compositionally biased region" description="Gly residues" evidence="1">
    <location>
        <begin position="246"/>
        <end position="261"/>
    </location>
</feature>
<feature type="compositionally biased region" description="Basic and acidic residues" evidence="1">
    <location>
        <begin position="66"/>
        <end position="84"/>
    </location>
</feature>
<evidence type="ECO:0000313" key="3">
    <source>
        <dbReference type="Proteomes" id="UP001301958"/>
    </source>
</evidence>
<name>A0AAN7BY84_9PEZI</name>
<feature type="region of interest" description="Disordered" evidence="1">
    <location>
        <begin position="64"/>
        <end position="113"/>
    </location>
</feature>
<comment type="caution">
    <text evidence="2">The sequence shown here is derived from an EMBL/GenBank/DDBJ whole genome shotgun (WGS) entry which is preliminary data.</text>
</comment>
<keyword evidence="3" id="KW-1185">Reference proteome</keyword>
<feature type="region of interest" description="Disordered" evidence="1">
    <location>
        <begin position="172"/>
        <end position="272"/>
    </location>
</feature>
<feature type="compositionally biased region" description="Pro residues" evidence="1">
    <location>
        <begin position="203"/>
        <end position="212"/>
    </location>
</feature>
<reference evidence="2" key="2">
    <citation type="submission" date="2023-05" db="EMBL/GenBank/DDBJ databases">
        <authorList>
            <consortium name="Lawrence Berkeley National Laboratory"/>
            <person name="Steindorff A."/>
            <person name="Hensen N."/>
            <person name="Bonometti L."/>
            <person name="Westerberg I."/>
            <person name="Brannstrom I.O."/>
            <person name="Guillou S."/>
            <person name="Cros-Aarteil S."/>
            <person name="Calhoun S."/>
            <person name="Haridas S."/>
            <person name="Kuo A."/>
            <person name="Mondo S."/>
            <person name="Pangilinan J."/>
            <person name="Riley R."/>
            <person name="Labutti K."/>
            <person name="Andreopoulos B."/>
            <person name="Lipzen A."/>
            <person name="Chen C."/>
            <person name="Yanf M."/>
            <person name="Daum C."/>
            <person name="Ng V."/>
            <person name="Clum A."/>
            <person name="Ohm R."/>
            <person name="Martin F."/>
            <person name="Silar P."/>
            <person name="Natvig D."/>
            <person name="Lalanne C."/>
            <person name="Gautier V."/>
            <person name="Ament-Velasquez S.L."/>
            <person name="Kruys A."/>
            <person name="Hutchinson M.I."/>
            <person name="Powell A.J."/>
            <person name="Barry K."/>
            <person name="Miller A.N."/>
            <person name="Grigoriev I.V."/>
            <person name="Debuchy R."/>
            <person name="Gladieux P."/>
            <person name="Thoren M.H."/>
            <person name="Johannesson H."/>
        </authorList>
    </citation>
    <scope>NUCLEOTIDE SEQUENCE</scope>
    <source>
        <strain evidence="2">CBS 990.96</strain>
    </source>
</reference>
<dbReference type="AlphaFoldDB" id="A0AAN7BY84"/>
<feature type="compositionally biased region" description="Low complexity" evidence="1">
    <location>
        <begin position="104"/>
        <end position="113"/>
    </location>
</feature>
<protein>
    <submittedName>
        <fullName evidence="2">Uncharacterized protein</fullName>
    </submittedName>
</protein>
<sequence length="284" mass="29506">MNPPPAPSESSSSTSLSGLSLAALAQKTKAITSAGFKNSDERRRAKLKSKIRVFGDGGTMLGSSEKGVELVGVRKPEPETEQRRVAYNYKPIPGGLGDSGSSETLGGTMTPMGTMGAGTGAVVFGRDIKDSTRSEMWTGGRFGARTGIDKVVGQGQQQQNQGLLRPFVVPTAGQMDSRGKSPARQQQYGQVSSGGVGGQTVLSPPPQPPPSKALPRRPSQQAREQENAGARYGNARLRDVMNYYSKGGGSGNGSKGGGGGALVDSRGNVPFPTLCELDGVRPVL</sequence>
<gene>
    <name evidence="2" type="ORF">QBC38DRAFT_465496</name>
</gene>
<reference evidence="2" key="1">
    <citation type="journal article" date="2023" name="Mol. Phylogenet. Evol.">
        <title>Genome-scale phylogeny and comparative genomics of the fungal order Sordariales.</title>
        <authorList>
            <person name="Hensen N."/>
            <person name="Bonometti L."/>
            <person name="Westerberg I."/>
            <person name="Brannstrom I.O."/>
            <person name="Guillou S."/>
            <person name="Cros-Aarteil S."/>
            <person name="Calhoun S."/>
            <person name="Haridas S."/>
            <person name="Kuo A."/>
            <person name="Mondo S."/>
            <person name="Pangilinan J."/>
            <person name="Riley R."/>
            <person name="LaButti K."/>
            <person name="Andreopoulos B."/>
            <person name="Lipzen A."/>
            <person name="Chen C."/>
            <person name="Yan M."/>
            <person name="Daum C."/>
            <person name="Ng V."/>
            <person name="Clum A."/>
            <person name="Steindorff A."/>
            <person name="Ohm R.A."/>
            <person name="Martin F."/>
            <person name="Silar P."/>
            <person name="Natvig D.O."/>
            <person name="Lalanne C."/>
            <person name="Gautier V."/>
            <person name="Ament-Velasquez S.L."/>
            <person name="Kruys A."/>
            <person name="Hutchinson M.I."/>
            <person name="Powell A.J."/>
            <person name="Barry K."/>
            <person name="Miller A.N."/>
            <person name="Grigoriev I.V."/>
            <person name="Debuchy R."/>
            <person name="Gladieux P."/>
            <person name="Hiltunen Thoren M."/>
            <person name="Johannesson H."/>
        </authorList>
    </citation>
    <scope>NUCLEOTIDE SEQUENCE</scope>
    <source>
        <strain evidence="2">CBS 990.96</strain>
    </source>
</reference>
<proteinExistence type="predicted"/>
<evidence type="ECO:0000256" key="1">
    <source>
        <dbReference type="SAM" id="MobiDB-lite"/>
    </source>
</evidence>
<organism evidence="2 3">
    <name type="scientific">Podospora fimiseda</name>
    <dbReference type="NCBI Taxonomy" id="252190"/>
    <lineage>
        <taxon>Eukaryota</taxon>
        <taxon>Fungi</taxon>
        <taxon>Dikarya</taxon>
        <taxon>Ascomycota</taxon>
        <taxon>Pezizomycotina</taxon>
        <taxon>Sordariomycetes</taxon>
        <taxon>Sordariomycetidae</taxon>
        <taxon>Sordariales</taxon>
        <taxon>Podosporaceae</taxon>
        <taxon>Podospora</taxon>
    </lineage>
</organism>